<dbReference type="PANTHER" id="PTHR43272">
    <property type="entry name" value="LONG-CHAIN-FATTY-ACID--COA LIGASE"/>
    <property type="match status" value="1"/>
</dbReference>
<dbReference type="Gene3D" id="3.40.50.12780">
    <property type="entry name" value="N-terminal domain of ligase-like"/>
    <property type="match status" value="1"/>
</dbReference>
<accession>A0A6G9KEV0</accession>
<dbReference type="GO" id="GO:0005783">
    <property type="term" value="C:endoplasmic reticulum"/>
    <property type="evidence" value="ECO:0007669"/>
    <property type="project" value="TreeGrafter"/>
</dbReference>
<dbReference type="SUPFAM" id="SSF56801">
    <property type="entry name" value="Acetyl-CoA synthetase-like"/>
    <property type="match status" value="1"/>
</dbReference>
<evidence type="ECO:0000256" key="6">
    <source>
        <dbReference type="ARBA" id="ARBA00026121"/>
    </source>
</evidence>
<evidence type="ECO:0000256" key="5">
    <source>
        <dbReference type="ARBA" id="ARBA00022840"/>
    </source>
</evidence>
<protein>
    <recommendedName>
        <fullName evidence="6 7">Long-chain-fatty-acid--CoA ligase</fullName>
        <ecNumber evidence="6 7">6.2.1.3</ecNumber>
    </recommendedName>
</protein>
<keyword evidence="3 7" id="KW-0547">Nucleotide-binding</keyword>
<dbReference type="InterPro" id="IPR045311">
    <property type="entry name" value="LC-FACS_euk"/>
</dbReference>
<keyword evidence="5 7" id="KW-0067">ATP-binding</keyword>
<comment type="similarity">
    <text evidence="1 7">Belongs to the ATP-dependent AMP-binding enzyme family.</text>
</comment>
<dbReference type="CDD" id="cd05927">
    <property type="entry name" value="LC-FACS_euk"/>
    <property type="match status" value="1"/>
</dbReference>
<evidence type="ECO:0000256" key="4">
    <source>
        <dbReference type="ARBA" id="ARBA00022832"/>
    </source>
</evidence>
<dbReference type="AlphaFoldDB" id="A0A6G9KEV0"/>
<evidence type="ECO:0000313" key="9">
    <source>
        <dbReference type="EMBL" id="QIQ49561.1"/>
    </source>
</evidence>
<comment type="catalytic activity">
    <reaction evidence="7">
        <text>a long-chain fatty acid + ATP + CoA = a long-chain fatty acyl-CoA + AMP + diphosphate</text>
        <dbReference type="Rhea" id="RHEA:15421"/>
        <dbReference type="ChEBI" id="CHEBI:30616"/>
        <dbReference type="ChEBI" id="CHEBI:33019"/>
        <dbReference type="ChEBI" id="CHEBI:57287"/>
        <dbReference type="ChEBI" id="CHEBI:57560"/>
        <dbReference type="ChEBI" id="CHEBI:83139"/>
        <dbReference type="ChEBI" id="CHEBI:456215"/>
        <dbReference type="EC" id="6.2.1.3"/>
    </reaction>
</comment>
<evidence type="ECO:0000256" key="1">
    <source>
        <dbReference type="ARBA" id="ARBA00006432"/>
    </source>
</evidence>
<evidence type="ECO:0000256" key="7">
    <source>
        <dbReference type="RuleBase" id="RU369030"/>
    </source>
</evidence>
<keyword evidence="4 7" id="KW-0276">Fatty acid metabolism</keyword>
<feature type="domain" description="AMP-dependent synthetase/ligase" evidence="8">
    <location>
        <begin position="74"/>
        <end position="481"/>
    </location>
</feature>
<dbReference type="GO" id="GO:0004467">
    <property type="term" value="F:long-chain fatty acid-CoA ligase activity"/>
    <property type="evidence" value="ECO:0007669"/>
    <property type="project" value="UniProtKB-EC"/>
</dbReference>
<sequence length="670" mass="73618">MPKFPLLYEVAASRQATSNGPSVSPTWTPVLSKDGPPTLNGVTTLYELFRSSSEKYENYACLGFRRIIKGEAQPFEFMTYKEVQDKVEAVGSALKALGLSKYDKVGVLGTNCPEWMVTMQGCNRMGYICVPLYETLGENAIEYIIDHSETKVVVVAAKRLARFAASLPLMKQKLLAVVVWDDAATADVEAVKATGTRLMTFTELAALGASNMVAPDPPQPTDLSTIMYTSGTTGDPKGVMLTHQSLVAAIASCAYYLESAGEAMGTDDCYLSFLPLAHVFDRLAEEFVLAKGGSIGYWQGDVTKVLDDIIACRPTLFCGVPRVFDRIYGGINDMLKTKPISRAVFNWALARKAHFMKQGVRHDKASPIADCLAFSKIKQRLGGRVRLILSGAAPLAKHVEEFLAVAMCAPMLQGYGLTETCAASSIAEPFQWDMVGTIGPPMPGVEIRLESVPEMGYDATDDVTPKGEICIRGSTVFSGYYKQPELTAECMDADGFFHTGDIAEMTGRGTLRIVDRKKNIFKLAQGEYVAVEKLESIFKNSPLIEQLWVYGNSYEAYLVAVVVPSEKALLEWAKTHGKQGTYKELCQMPEVQKMLLDTLAAIGKAAKLKGFEMIKHLYVDCEQFTVDNDLMTPTFKLKRAPLLKHYQKQVDTMYQEINNQANGKSNGTKA</sequence>
<dbReference type="PROSITE" id="PS00455">
    <property type="entry name" value="AMP_BINDING"/>
    <property type="match status" value="1"/>
</dbReference>
<dbReference type="Pfam" id="PF00501">
    <property type="entry name" value="AMP-binding"/>
    <property type="match status" value="1"/>
</dbReference>
<dbReference type="PANTHER" id="PTHR43272:SF3">
    <property type="entry name" value="LONG CHAIN ACYL-COA SYNTHETASE 4"/>
    <property type="match status" value="1"/>
</dbReference>
<evidence type="ECO:0000259" key="8">
    <source>
        <dbReference type="Pfam" id="PF00501"/>
    </source>
</evidence>
<evidence type="ECO:0000256" key="2">
    <source>
        <dbReference type="ARBA" id="ARBA00022598"/>
    </source>
</evidence>
<dbReference type="EMBL" id="MN317386">
    <property type="protein sequence ID" value="QIQ49561.1"/>
    <property type="molecule type" value="mRNA"/>
</dbReference>
<dbReference type="InterPro" id="IPR000873">
    <property type="entry name" value="AMP-dep_synth/lig_dom"/>
</dbReference>
<dbReference type="EC" id="6.2.1.3" evidence="6 7"/>
<organism evidence="9">
    <name type="scientific">Chromochloris zofingiensis</name>
    <dbReference type="NCBI Taxonomy" id="31302"/>
    <lineage>
        <taxon>Eukaryota</taxon>
        <taxon>Viridiplantae</taxon>
        <taxon>Chlorophyta</taxon>
        <taxon>core chlorophytes</taxon>
        <taxon>Chlorophyceae</taxon>
        <taxon>CS clade</taxon>
        <taxon>Sphaeropleales</taxon>
        <taxon>Chromochloridaceae</taxon>
        <taxon>Chromochloris</taxon>
    </lineage>
</organism>
<proteinExistence type="evidence at transcript level"/>
<evidence type="ECO:0000256" key="3">
    <source>
        <dbReference type="ARBA" id="ARBA00022741"/>
    </source>
</evidence>
<name>A0A6G9KEV0_9CHLO</name>
<dbReference type="InterPro" id="IPR042099">
    <property type="entry name" value="ANL_N_sf"/>
</dbReference>
<dbReference type="GO" id="GO:0005524">
    <property type="term" value="F:ATP binding"/>
    <property type="evidence" value="ECO:0007669"/>
    <property type="project" value="UniProtKB-KW"/>
</dbReference>
<keyword evidence="2 7" id="KW-0436">Ligase</keyword>
<keyword evidence="7" id="KW-0443">Lipid metabolism</keyword>
<comment type="function">
    <text evidence="7">Catalyzes the conversion of long-chain fatty acids to their active form acyl-CoAs for both synthesis of cellular lipids, and degradation via beta-oxidation.</text>
</comment>
<dbReference type="GO" id="GO:0016020">
    <property type="term" value="C:membrane"/>
    <property type="evidence" value="ECO:0007669"/>
    <property type="project" value="TreeGrafter"/>
</dbReference>
<reference evidence="9" key="1">
    <citation type="submission" date="2019-08" db="EMBL/GenBank/DDBJ databases">
        <authorList>
            <person name="Wu T."/>
            <person name="Liu J."/>
            <person name="Chen F."/>
        </authorList>
    </citation>
    <scope>NUCLEOTIDE SEQUENCE</scope>
</reference>
<dbReference type="InterPro" id="IPR020845">
    <property type="entry name" value="AMP-binding_CS"/>
</dbReference>